<dbReference type="InterPro" id="IPR004027">
    <property type="entry name" value="SEC_C_motif"/>
</dbReference>
<dbReference type="Pfam" id="PF02810">
    <property type="entry name" value="SEC-C"/>
    <property type="match status" value="1"/>
</dbReference>
<reference evidence="4 5" key="1">
    <citation type="submission" date="2021-04" db="EMBL/GenBank/DDBJ databases">
        <title>The genome sequence of Ideonella sp. 3Y2.</title>
        <authorList>
            <person name="Liu Y."/>
        </authorList>
    </citation>
    <scope>NUCLEOTIDE SEQUENCE [LARGE SCALE GENOMIC DNA]</scope>
    <source>
        <strain evidence="4 5">3Y2</strain>
    </source>
</reference>
<dbReference type="HAMAP" id="MF_00612">
    <property type="entry name" value="UPF0225"/>
    <property type="match status" value="1"/>
</dbReference>
<protein>
    <recommendedName>
        <fullName evidence="2">UPF0225 protein KAK03_14245</fullName>
    </recommendedName>
</protein>
<dbReference type="InterPro" id="IPR048469">
    <property type="entry name" value="YchJ-like_M"/>
</dbReference>
<accession>A0A940YCI4</accession>
<name>A0A940YCI4_9BURK</name>
<dbReference type="Proteomes" id="UP000676246">
    <property type="component" value="Unassembled WGS sequence"/>
</dbReference>
<dbReference type="SUPFAM" id="SSF54427">
    <property type="entry name" value="NTF2-like"/>
    <property type="match status" value="1"/>
</dbReference>
<dbReference type="EMBL" id="JAGQDD010000010">
    <property type="protein sequence ID" value="MBQ0931643.1"/>
    <property type="molecule type" value="Genomic_DNA"/>
</dbReference>
<dbReference type="Pfam" id="PF17775">
    <property type="entry name" value="YchJ_M-like"/>
    <property type="match status" value="1"/>
</dbReference>
<proteinExistence type="inferred from homology"/>
<dbReference type="InterPro" id="IPR032710">
    <property type="entry name" value="NTF2-like_dom_sf"/>
</dbReference>
<evidence type="ECO:0000256" key="1">
    <source>
        <dbReference type="ARBA" id="ARBA00010839"/>
    </source>
</evidence>
<sequence>MPDTLPTACPCGSGRPLADCCGRWHAGPLHLQAPDAESVMRSRYSAYVLDRLDYLRDTWHPRTRPGDLSPNPAGLRWLGLEVRRHRVTAPDHAEVEFVARSKLGGRAHRLHETSRFERAALEGAPRWYYVDGDLR</sequence>
<gene>
    <name evidence="4" type="ORF">KAK03_14245</name>
</gene>
<comment type="similarity">
    <text evidence="1 2">Belongs to the UPF0225 family.</text>
</comment>
<dbReference type="AlphaFoldDB" id="A0A940YCI4"/>
<evidence type="ECO:0000259" key="3">
    <source>
        <dbReference type="Pfam" id="PF17775"/>
    </source>
</evidence>
<keyword evidence="5" id="KW-1185">Reference proteome</keyword>
<organism evidence="4 5">
    <name type="scientific">Ideonella alba</name>
    <dbReference type="NCBI Taxonomy" id="2824118"/>
    <lineage>
        <taxon>Bacteria</taxon>
        <taxon>Pseudomonadati</taxon>
        <taxon>Pseudomonadota</taxon>
        <taxon>Betaproteobacteria</taxon>
        <taxon>Burkholderiales</taxon>
        <taxon>Sphaerotilaceae</taxon>
        <taxon>Ideonella</taxon>
    </lineage>
</organism>
<comment type="caution">
    <text evidence="4">The sequence shown here is derived from an EMBL/GenBank/DDBJ whole genome shotgun (WGS) entry which is preliminary data.</text>
</comment>
<dbReference type="RefSeq" id="WP_210854622.1">
    <property type="nucleotide sequence ID" value="NZ_JAGQDD010000010.1"/>
</dbReference>
<feature type="domain" description="YchJ-like middle NTF2-like" evidence="3">
    <location>
        <begin position="35"/>
        <end position="132"/>
    </location>
</feature>
<evidence type="ECO:0000256" key="2">
    <source>
        <dbReference type="HAMAP-Rule" id="MF_00612"/>
    </source>
</evidence>
<evidence type="ECO:0000313" key="5">
    <source>
        <dbReference type="Proteomes" id="UP000676246"/>
    </source>
</evidence>
<dbReference type="InterPro" id="IPR023006">
    <property type="entry name" value="YchJ-like"/>
</dbReference>
<evidence type="ECO:0000313" key="4">
    <source>
        <dbReference type="EMBL" id="MBQ0931643.1"/>
    </source>
</evidence>
<dbReference type="Gene3D" id="3.10.450.50">
    <property type="match status" value="1"/>
</dbReference>